<comment type="caution">
    <text evidence="1">The sequence shown here is derived from an EMBL/GenBank/DDBJ whole genome shotgun (WGS) entry which is preliminary data.</text>
</comment>
<proteinExistence type="predicted"/>
<dbReference type="AlphaFoldDB" id="A0A5B7JRK0"/>
<name>A0A5B7JRK0_PORTR</name>
<dbReference type="EMBL" id="VSRR010123417">
    <property type="protein sequence ID" value="MPD00542.1"/>
    <property type="molecule type" value="Genomic_DNA"/>
</dbReference>
<organism evidence="1 2">
    <name type="scientific">Portunus trituberculatus</name>
    <name type="common">Swimming crab</name>
    <name type="synonym">Neptunus trituberculatus</name>
    <dbReference type="NCBI Taxonomy" id="210409"/>
    <lineage>
        <taxon>Eukaryota</taxon>
        <taxon>Metazoa</taxon>
        <taxon>Ecdysozoa</taxon>
        <taxon>Arthropoda</taxon>
        <taxon>Crustacea</taxon>
        <taxon>Multicrustacea</taxon>
        <taxon>Malacostraca</taxon>
        <taxon>Eumalacostraca</taxon>
        <taxon>Eucarida</taxon>
        <taxon>Decapoda</taxon>
        <taxon>Pleocyemata</taxon>
        <taxon>Brachyura</taxon>
        <taxon>Eubrachyura</taxon>
        <taxon>Portunoidea</taxon>
        <taxon>Portunidae</taxon>
        <taxon>Portuninae</taxon>
        <taxon>Portunus</taxon>
    </lineage>
</organism>
<accession>A0A5B7JRK0</accession>
<evidence type="ECO:0000313" key="2">
    <source>
        <dbReference type="Proteomes" id="UP000324222"/>
    </source>
</evidence>
<dbReference type="Proteomes" id="UP000324222">
    <property type="component" value="Unassembled WGS sequence"/>
</dbReference>
<gene>
    <name evidence="1" type="ORF">E2C01_096019</name>
</gene>
<keyword evidence="2" id="KW-1185">Reference proteome</keyword>
<evidence type="ECO:0000313" key="1">
    <source>
        <dbReference type="EMBL" id="MPD00542.1"/>
    </source>
</evidence>
<protein>
    <submittedName>
        <fullName evidence="1">Uncharacterized protein</fullName>
    </submittedName>
</protein>
<sequence>MQTRELLAPVLGWRKRGGNQRRATCHPDKREGVYVGVLEEYGEALVSFHPLAAQAILFIVVAISRPKSPPKRIFGVRQLHLPLEPGYHSDM</sequence>
<reference evidence="1 2" key="1">
    <citation type="submission" date="2019-05" db="EMBL/GenBank/DDBJ databases">
        <title>Another draft genome of Portunus trituberculatus and its Hox gene families provides insights of decapod evolution.</title>
        <authorList>
            <person name="Jeong J.-H."/>
            <person name="Song I."/>
            <person name="Kim S."/>
            <person name="Choi T."/>
            <person name="Kim D."/>
            <person name="Ryu S."/>
            <person name="Kim W."/>
        </authorList>
    </citation>
    <scope>NUCLEOTIDE SEQUENCE [LARGE SCALE GENOMIC DNA]</scope>
    <source>
        <tissue evidence="1">Muscle</tissue>
    </source>
</reference>